<sequence>MGWLIGLGVAVAIGVSGFLGVQSGLDRKAKKMAKGSDEDRQLAAELRDVSRKIDQGKYLYP</sequence>
<comment type="caution">
    <text evidence="1">The sequence shown here is derived from an EMBL/GenBank/DDBJ whole genome shotgun (WGS) entry which is preliminary data.</text>
</comment>
<accession>A0A5N6S1W6</accession>
<dbReference type="AlphaFoldDB" id="A0A5N6S1W6"/>
<keyword evidence="2" id="KW-1185">Reference proteome</keyword>
<proteinExistence type="predicted"/>
<dbReference type="EMBL" id="QDAG01000005">
    <property type="protein sequence ID" value="KAE8128449.1"/>
    <property type="molecule type" value="Genomic_DNA"/>
</dbReference>
<dbReference type="RefSeq" id="WP_152580803.1">
    <property type="nucleotide sequence ID" value="NZ_JAKVIV010000002.1"/>
</dbReference>
<reference evidence="1 2" key="1">
    <citation type="submission" date="2018-04" db="EMBL/GenBank/DDBJ databases">
        <authorList>
            <person name="Eckel V.P."/>
            <person name="Vogel R.F."/>
        </authorList>
    </citation>
    <scope>NUCLEOTIDE SEQUENCE [LARGE SCALE GENOMIC DNA]</scope>
    <source>
        <strain evidence="2">TMW 2.1764</strain>
    </source>
</reference>
<dbReference type="GeneID" id="78127251"/>
<gene>
    <name evidence="1" type="ORF">DDE84_06090</name>
</gene>
<dbReference type="Proteomes" id="UP000325415">
    <property type="component" value="Unassembled WGS sequence"/>
</dbReference>
<evidence type="ECO:0000313" key="2">
    <source>
        <dbReference type="Proteomes" id="UP000325415"/>
    </source>
</evidence>
<protein>
    <submittedName>
        <fullName evidence="1">Uncharacterized protein</fullName>
    </submittedName>
</protein>
<evidence type="ECO:0000313" key="1">
    <source>
        <dbReference type="EMBL" id="KAE8128449.1"/>
    </source>
</evidence>
<dbReference type="OrthoDB" id="3234037at2"/>
<name>A0A5N6S1W6_9BIFI</name>
<organism evidence="1 2">
    <name type="scientific">Bifidobacterium tibiigranuli</name>
    <dbReference type="NCBI Taxonomy" id="2172043"/>
    <lineage>
        <taxon>Bacteria</taxon>
        <taxon>Bacillati</taxon>
        <taxon>Actinomycetota</taxon>
        <taxon>Actinomycetes</taxon>
        <taxon>Bifidobacteriales</taxon>
        <taxon>Bifidobacteriaceae</taxon>
        <taxon>Bifidobacterium</taxon>
    </lineage>
</organism>